<keyword evidence="3" id="KW-1185">Reference proteome</keyword>
<dbReference type="InterPro" id="IPR027470">
    <property type="entry name" value="Cation_efflux_CTD"/>
</dbReference>
<name>A0A2P9ARA6_9HYPH</name>
<sequence>MSGHIVVTDMSEAPHILRAVRVAMKEKFGLEHVTVQIEDEELRAEEAPSQI</sequence>
<feature type="domain" description="Cation efflux protein cytoplasmic" evidence="1">
    <location>
        <begin position="3"/>
        <end position="39"/>
    </location>
</feature>
<protein>
    <recommendedName>
        <fullName evidence="1">Cation efflux protein cytoplasmic domain-containing protein</fullName>
    </recommendedName>
</protein>
<dbReference type="AlphaFoldDB" id="A0A2P9ARA6"/>
<evidence type="ECO:0000259" key="1">
    <source>
        <dbReference type="Pfam" id="PF16916"/>
    </source>
</evidence>
<accession>A0A2P9ARA6</accession>
<gene>
    <name evidence="2" type="ORF">BQ8482_360096</name>
</gene>
<organism evidence="2 3">
    <name type="scientific">Mesorhizobium delmotii</name>
    <dbReference type="NCBI Taxonomy" id="1631247"/>
    <lineage>
        <taxon>Bacteria</taxon>
        <taxon>Pseudomonadati</taxon>
        <taxon>Pseudomonadota</taxon>
        <taxon>Alphaproteobacteria</taxon>
        <taxon>Hyphomicrobiales</taxon>
        <taxon>Phyllobacteriaceae</taxon>
        <taxon>Mesorhizobium</taxon>
    </lineage>
</organism>
<dbReference type="Pfam" id="PF16916">
    <property type="entry name" value="ZT_dimer"/>
    <property type="match status" value="1"/>
</dbReference>
<dbReference type="EMBL" id="FUIG01000044">
    <property type="protein sequence ID" value="SJM33695.1"/>
    <property type="molecule type" value="Genomic_DNA"/>
</dbReference>
<proteinExistence type="predicted"/>
<evidence type="ECO:0000313" key="3">
    <source>
        <dbReference type="Proteomes" id="UP000245698"/>
    </source>
</evidence>
<reference evidence="3" key="1">
    <citation type="submission" date="2016-12" db="EMBL/GenBank/DDBJ databases">
        <authorList>
            <person name="Brunel B."/>
        </authorList>
    </citation>
    <scope>NUCLEOTIDE SEQUENCE [LARGE SCALE GENOMIC DNA]</scope>
</reference>
<dbReference type="Proteomes" id="UP000245698">
    <property type="component" value="Unassembled WGS sequence"/>
</dbReference>
<evidence type="ECO:0000313" key="2">
    <source>
        <dbReference type="EMBL" id="SJM33695.1"/>
    </source>
</evidence>